<evidence type="ECO:0000313" key="4">
    <source>
        <dbReference type="Proteomes" id="UP001499990"/>
    </source>
</evidence>
<evidence type="ECO:0000313" key="3">
    <source>
        <dbReference type="EMBL" id="GAA3374923.1"/>
    </source>
</evidence>
<name>A0ABP6SF78_9ACTN</name>
<evidence type="ECO:0000259" key="2">
    <source>
        <dbReference type="Pfam" id="PF13400"/>
    </source>
</evidence>
<feature type="transmembrane region" description="Helical" evidence="1">
    <location>
        <begin position="12"/>
        <end position="33"/>
    </location>
</feature>
<evidence type="ECO:0000256" key="1">
    <source>
        <dbReference type="SAM" id="Phobius"/>
    </source>
</evidence>
<protein>
    <submittedName>
        <fullName evidence="3">Pilus assembly protein TadG-related protein</fullName>
    </submittedName>
</protein>
<reference evidence="4" key="1">
    <citation type="journal article" date="2019" name="Int. J. Syst. Evol. Microbiol.">
        <title>The Global Catalogue of Microorganisms (GCM) 10K type strain sequencing project: providing services to taxonomists for standard genome sequencing and annotation.</title>
        <authorList>
            <consortium name="The Broad Institute Genomics Platform"/>
            <consortium name="The Broad Institute Genome Sequencing Center for Infectious Disease"/>
            <person name="Wu L."/>
            <person name="Ma J."/>
        </authorList>
    </citation>
    <scope>NUCLEOTIDE SEQUENCE [LARGE SCALE GENOMIC DNA]</scope>
    <source>
        <strain evidence="4">JCM 9651</strain>
    </source>
</reference>
<feature type="domain" description="Putative Flp pilus-assembly TadG-like N-terminal" evidence="2">
    <location>
        <begin position="10"/>
        <end position="57"/>
    </location>
</feature>
<dbReference type="Proteomes" id="UP001499990">
    <property type="component" value="Unassembled WGS sequence"/>
</dbReference>
<keyword evidence="4" id="KW-1185">Reference proteome</keyword>
<keyword evidence="1" id="KW-1133">Transmembrane helix</keyword>
<dbReference type="RefSeq" id="WP_345039656.1">
    <property type="nucleotide sequence ID" value="NZ_BAAAYL010000001.1"/>
</dbReference>
<comment type="caution">
    <text evidence="3">The sequence shown here is derived from an EMBL/GenBank/DDBJ whole genome shotgun (WGS) entry which is preliminary data.</text>
</comment>
<organism evidence="3 4">
    <name type="scientific">Streptomyces sannanensis</name>
    <dbReference type="NCBI Taxonomy" id="285536"/>
    <lineage>
        <taxon>Bacteria</taxon>
        <taxon>Bacillati</taxon>
        <taxon>Actinomycetota</taxon>
        <taxon>Actinomycetes</taxon>
        <taxon>Kitasatosporales</taxon>
        <taxon>Streptomycetaceae</taxon>
        <taxon>Streptomyces</taxon>
    </lineage>
</organism>
<dbReference type="Pfam" id="PF13400">
    <property type="entry name" value="Tad"/>
    <property type="match status" value="1"/>
</dbReference>
<dbReference type="InterPro" id="IPR028087">
    <property type="entry name" value="Tad_N"/>
</dbReference>
<keyword evidence="1" id="KW-0812">Transmembrane</keyword>
<dbReference type="EMBL" id="BAAAYL010000001">
    <property type="protein sequence ID" value="GAA3374923.1"/>
    <property type="molecule type" value="Genomic_DNA"/>
</dbReference>
<gene>
    <name evidence="3" type="ORF">GCM10020367_40680</name>
</gene>
<accession>A0ABP6SF78</accession>
<proteinExistence type="predicted"/>
<keyword evidence="1" id="KW-0472">Membrane</keyword>
<sequence length="198" mass="20871">MPNRSGNDRGQTIPIYVAVVGGLLFLAFAYFAVAQAAATRNGAQSAADAAALAAAQDVRDELFDGFTRSIGKDESWTDWLLGDGAEGTGGAAAAQLAGENDADLTGFAPTEVNGYPAFRADVETRYTSGKSIVPGTDRPAKAHATAVIEPRCNASPEGDSPELIEFDCKGEHWQINPKKFIDGDLPEAKDLFSVYLAE</sequence>